<keyword evidence="2" id="KW-0560">Oxidoreductase</keyword>
<dbReference type="PANTHER" id="PTHR44169">
    <property type="entry name" value="NADPH-DEPENDENT 1-ACYLDIHYDROXYACETONE PHOSPHATE REDUCTASE"/>
    <property type="match status" value="1"/>
</dbReference>
<evidence type="ECO:0000256" key="2">
    <source>
        <dbReference type="ARBA" id="ARBA00023002"/>
    </source>
</evidence>
<dbReference type="GO" id="GO:0019433">
    <property type="term" value="P:triglyceride catabolic process"/>
    <property type="evidence" value="ECO:0007669"/>
    <property type="project" value="TreeGrafter"/>
</dbReference>
<dbReference type="InterPro" id="IPR015946">
    <property type="entry name" value="KH_dom-like_a/b"/>
</dbReference>
<dbReference type="SUPFAM" id="SSF51735">
    <property type="entry name" value="NAD(P)-binding Rossmann-fold domains"/>
    <property type="match status" value="1"/>
</dbReference>
<dbReference type="AlphaFoldDB" id="A0A1L4CZ69"/>
<comment type="similarity">
    <text evidence="1">Belongs to the short-chain dehydrogenases/reductases (SDR) family.</text>
</comment>
<dbReference type="SUPFAM" id="SSF82784">
    <property type="entry name" value="OsmC-like"/>
    <property type="match status" value="1"/>
</dbReference>
<dbReference type="Pfam" id="PF02566">
    <property type="entry name" value="OsmC"/>
    <property type="match status" value="1"/>
</dbReference>
<gene>
    <name evidence="3" type="ORF">AXG55_04735</name>
</gene>
<dbReference type="Gene3D" id="3.30.300.20">
    <property type="match status" value="1"/>
</dbReference>
<dbReference type="GO" id="GO:0000140">
    <property type="term" value="F:acylglycerone-phosphate reductase (NADP+) activity"/>
    <property type="evidence" value="ECO:0007669"/>
    <property type="project" value="TreeGrafter"/>
</dbReference>
<name>A0A1L4CZ69_9BACT</name>
<dbReference type="Pfam" id="PF00106">
    <property type="entry name" value="adh_short"/>
    <property type="match status" value="1"/>
</dbReference>
<evidence type="ECO:0000256" key="1">
    <source>
        <dbReference type="ARBA" id="ARBA00006484"/>
    </source>
</evidence>
<dbReference type="KEGG" id="saqi:AXG55_04735"/>
<dbReference type="PRINTS" id="PR00081">
    <property type="entry name" value="GDHRDH"/>
</dbReference>
<reference evidence="3 4" key="1">
    <citation type="submission" date="2016-10" db="EMBL/GenBank/DDBJ databases">
        <title>Silvanigrella aquatica sp. nov., isolated from a freshwater lake located in the Black Forest, Germany, description of Silvanigrellaceae fam. nov., Silvanigrellales ord. nov., reclassification of the order Bdellovibrionales in the class Oligoflexia, reclassification of the families Bacteriovoracaceae and Halobacteriovoraceae in the new order Bacteriovoracales ord. nov., and reclassification of the family Pseudobacteriovoracaceae in the order Oligoflexiales.</title>
        <authorList>
            <person name="Hahn M.W."/>
            <person name="Schmidt J."/>
            <person name="Koll U."/>
            <person name="Rohde M."/>
            <person name="Verbag S."/>
            <person name="Pitt A."/>
            <person name="Nakai R."/>
            <person name="Naganuma T."/>
            <person name="Lang E."/>
        </authorList>
    </citation>
    <scope>NUCLEOTIDE SEQUENCE [LARGE SCALE GENOMIC DNA]</scope>
    <source>
        <strain evidence="3 4">MWH-Nonnen-W8red</strain>
    </source>
</reference>
<organism evidence="3 4">
    <name type="scientific">Silvanigrella aquatica</name>
    <dbReference type="NCBI Taxonomy" id="1915309"/>
    <lineage>
        <taxon>Bacteria</taxon>
        <taxon>Pseudomonadati</taxon>
        <taxon>Bdellovibrionota</taxon>
        <taxon>Oligoflexia</taxon>
        <taxon>Silvanigrellales</taxon>
        <taxon>Silvanigrellaceae</taxon>
        <taxon>Silvanigrella</taxon>
    </lineage>
</organism>
<dbReference type="EMBL" id="CP017834">
    <property type="protein sequence ID" value="APJ03246.1"/>
    <property type="molecule type" value="Genomic_DNA"/>
</dbReference>
<dbReference type="Gene3D" id="3.40.50.720">
    <property type="entry name" value="NAD(P)-binding Rossmann-like Domain"/>
    <property type="match status" value="1"/>
</dbReference>
<evidence type="ECO:0000313" key="4">
    <source>
        <dbReference type="Proteomes" id="UP000184731"/>
    </source>
</evidence>
<dbReference type="GO" id="GO:0005811">
    <property type="term" value="C:lipid droplet"/>
    <property type="evidence" value="ECO:0007669"/>
    <property type="project" value="TreeGrafter"/>
</dbReference>
<dbReference type="RefSeq" id="WP_233231379.1">
    <property type="nucleotide sequence ID" value="NZ_CP017834.1"/>
</dbReference>
<dbReference type="STRING" id="1915309.AXG55_04735"/>
<evidence type="ECO:0000313" key="3">
    <source>
        <dbReference type="EMBL" id="APJ03246.1"/>
    </source>
</evidence>
<dbReference type="InterPro" id="IPR003718">
    <property type="entry name" value="OsmC/Ohr_fam"/>
</dbReference>
<dbReference type="PANTHER" id="PTHR44169:SF6">
    <property type="entry name" value="NADPH-DEPENDENT 1-ACYLDIHYDROXYACETONE PHOSPHATE REDUCTASE"/>
    <property type="match status" value="1"/>
</dbReference>
<accession>A0A1L4CZ69</accession>
<dbReference type="GO" id="GO:0004806">
    <property type="term" value="F:triacylglycerol lipase activity"/>
    <property type="evidence" value="ECO:0007669"/>
    <property type="project" value="TreeGrafter"/>
</dbReference>
<dbReference type="InterPro" id="IPR036291">
    <property type="entry name" value="NAD(P)-bd_dom_sf"/>
</dbReference>
<sequence>MKVKTHWYARPFPNNWEFYSTCEEGNNIDIAIKNDENTAKIAPNPKEVILQGMAACTSVDIVSNLQKMRQPLQKLSVECEAIQNETLPKVFKECLMTYKVTGENINIERVAYCVQLSFTKYCGVSAMIEKSGCFITPKLIVNEKEIDIWDPENKISNKLQNWLQAMSKKAPSGFVLVTGSSRGIGAAMAKQLAKEGYAVIPTSRSKINFDHENIFDSLYLDVSNSFSILNLKEFLKRNSVKLNLLIQNAGISSLENSDDLNALDLNFSEIRHVYETNVFGIIETTRVFQEIMNQNSIIALVSSTMGQPERDSYLNASYRMSKRTVTQFAKQAALQSEMENKKISIISFHPGSVKTDLNPGGKISVEKSASQIGELFSIKNIHDIYKNNGQFLIYNEKNKTWDPSY</sequence>
<dbReference type="Proteomes" id="UP000184731">
    <property type="component" value="Chromosome"/>
</dbReference>
<dbReference type="InterPro" id="IPR036102">
    <property type="entry name" value="OsmC/Ohrsf"/>
</dbReference>
<dbReference type="InterPro" id="IPR002347">
    <property type="entry name" value="SDR_fam"/>
</dbReference>
<protein>
    <submittedName>
        <fullName evidence="3">Uncharacterized protein</fullName>
    </submittedName>
</protein>
<dbReference type="GO" id="GO:0006654">
    <property type="term" value="P:phosphatidic acid biosynthetic process"/>
    <property type="evidence" value="ECO:0007669"/>
    <property type="project" value="TreeGrafter"/>
</dbReference>
<keyword evidence="4" id="KW-1185">Reference proteome</keyword>
<proteinExistence type="inferred from homology"/>